<dbReference type="SUPFAM" id="SSF53474">
    <property type="entry name" value="alpha/beta-Hydrolases"/>
    <property type="match status" value="1"/>
</dbReference>
<evidence type="ECO:0000256" key="1">
    <source>
        <dbReference type="ARBA" id="ARBA00010088"/>
    </source>
</evidence>
<sequence length="531" mass="57869">MPSLFLCRLFQLAVLPLALAIPPDTTQYNTRGSGINWKSCDLGLNETAPMQCGNLNVPLDYTDPHSKTKLELDLLRVKATKKPSKGSIILNFGGPGISGKADFAFYARQILGATGGYHDLVTFVPRGTDQTIRFSCYGTDEERSYASVLNPVIAGNSSDTAVGRIWAESRIFDATCGAVQNETGRFVGTAFVARDVMQIVDALDEDGMLRYWGVSYGTVLGETTAAMFPKRIDKMVLDGVVNPYEYYANREAELFTDTDKVLSGFCKGCVANPTNCALAGDKVTASELEASIYAFLDNLKFNPIIIPLPAPLYGYVVDYTTVKTLIFSSLYAPQVWHILAYRLKAIMTVDAEAIIAIATELLSGPPVLDAESMFGIKCSDASDPTANLADILPTIESRHRNSRIGGDTADHVVARCAGWKLPAKERYSGDFHVKTKNPLLVIGNTYDPVTPLASARNVSESFENAVLLQHDGYGHDSHPQASFCTAKAIRAYFVKGKLPKKGTKCAVDTTLFDGSDGWDKVLEKLDKDNHY</sequence>
<keyword evidence="2" id="KW-0378">Hydrolase</keyword>
<comment type="caution">
    <text evidence="5">The sequence shown here is derived from an EMBL/GenBank/DDBJ whole genome shotgun (WGS) entry which is preliminary data.</text>
</comment>
<accession>A0A9P8VYM8</accession>
<name>A0A9P8VYM8_9HYPO</name>
<evidence type="ECO:0000256" key="3">
    <source>
        <dbReference type="SAM" id="SignalP"/>
    </source>
</evidence>
<protein>
    <submittedName>
        <fullName evidence="5">TAP-like protein-domain-containing protein</fullName>
    </submittedName>
</protein>
<dbReference type="OrthoDB" id="425534at2759"/>
<dbReference type="AlphaFoldDB" id="A0A9P8VYM8"/>
<evidence type="ECO:0000313" key="6">
    <source>
        <dbReference type="Proteomes" id="UP000777438"/>
    </source>
</evidence>
<dbReference type="PANTHER" id="PTHR43248:SF25">
    <property type="entry name" value="AB HYDROLASE-1 DOMAIN-CONTAINING PROTEIN-RELATED"/>
    <property type="match status" value="1"/>
</dbReference>
<evidence type="ECO:0000256" key="2">
    <source>
        <dbReference type="ARBA" id="ARBA00022801"/>
    </source>
</evidence>
<dbReference type="GO" id="GO:0016787">
    <property type="term" value="F:hydrolase activity"/>
    <property type="evidence" value="ECO:0007669"/>
    <property type="project" value="UniProtKB-KW"/>
</dbReference>
<feature type="chain" id="PRO_5040489376" evidence="3">
    <location>
        <begin position="21"/>
        <end position="531"/>
    </location>
</feature>
<organism evidence="5 6">
    <name type="scientific">Thelonectria olida</name>
    <dbReference type="NCBI Taxonomy" id="1576542"/>
    <lineage>
        <taxon>Eukaryota</taxon>
        <taxon>Fungi</taxon>
        <taxon>Dikarya</taxon>
        <taxon>Ascomycota</taxon>
        <taxon>Pezizomycotina</taxon>
        <taxon>Sordariomycetes</taxon>
        <taxon>Hypocreomycetidae</taxon>
        <taxon>Hypocreales</taxon>
        <taxon>Nectriaceae</taxon>
        <taxon>Thelonectria</taxon>
    </lineage>
</organism>
<dbReference type="InterPro" id="IPR013595">
    <property type="entry name" value="Pept_S33_TAP-like_C"/>
</dbReference>
<keyword evidence="6" id="KW-1185">Reference proteome</keyword>
<dbReference type="PANTHER" id="PTHR43248">
    <property type="entry name" value="2-SUCCINYL-6-HYDROXY-2,4-CYCLOHEXADIENE-1-CARBOXYLATE SYNTHASE"/>
    <property type="match status" value="1"/>
</dbReference>
<dbReference type="InterPro" id="IPR029058">
    <property type="entry name" value="AB_hydrolase_fold"/>
</dbReference>
<evidence type="ECO:0000259" key="4">
    <source>
        <dbReference type="Pfam" id="PF08386"/>
    </source>
</evidence>
<dbReference type="Gene3D" id="3.40.50.1820">
    <property type="entry name" value="alpha/beta hydrolase"/>
    <property type="match status" value="2"/>
</dbReference>
<evidence type="ECO:0000313" key="5">
    <source>
        <dbReference type="EMBL" id="KAH6885292.1"/>
    </source>
</evidence>
<dbReference type="Pfam" id="PF08386">
    <property type="entry name" value="Abhydrolase_4"/>
    <property type="match status" value="1"/>
</dbReference>
<feature type="signal peptide" evidence="3">
    <location>
        <begin position="1"/>
        <end position="20"/>
    </location>
</feature>
<dbReference type="EMBL" id="JAGPYM010000018">
    <property type="protein sequence ID" value="KAH6885292.1"/>
    <property type="molecule type" value="Genomic_DNA"/>
</dbReference>
<comment type="similarity">
    <text evidence="1">Belongs to the peptidase S33 family.</text>
</comment>
<gene>
    <name evidence="5" type="ORF">B0T10DRAFT_576932</name>
</gene>
<feature type="domain" description="Peptidase S33 tripeptidyl aminopeptidase-like C-terminal" evidence="4">
    <location>
        <begin position="406"/>
        <end position="505"/>
    </location>
</feature>
<keyword evidence="3" id="KW-0732">Signal</keyword>
<reference evidence="5 6" key="1">
    <citation type="journal article" date="2021" name="Nat. Commun.">
        <title>Genetic determinants of endophytism in the Arabidopsis root mycobiome.</title>
        <authorList>
            <person name="Mesny F."/>
            <person name="Miyauchi S."/>
            <person name="Thiergart T."/>
            <person name="Pickel B."/>
            <person name="Atanasova L."/>
            <person name="Karlsson M."/>
            <person name="Huettel B."/>
            <person name="Barry K.W."/>
            <person name="Haridas S."/>
            <person name="Chen C."/>
            <person name="Bauer D."/>
            <person name="Andreopoulos W."/>
            <person name="Pangilinan J."/>
            <person name="LaButti K."/>
            <person name="Riley R."/>
            <person name="Lipzen A."/>
            <person name="Clum A."/>
            <person name="Drula E."/>
            <person name="Henrissat B."/>
            <person name="Kohler A."/>
            <person name="Grigoriev I.V."/>
            <person name="Martin F.M."/>
            <person name="Hacquard S."/>
        </authorList>
    </citation>
    <scope>NUCLEOTIDE SEQUENCE [LARGE SCALE GENOMIC DNA]</scope>
    <source>
        <strain evidence="5 6">MPI-CAGE-CH-0241</strain>
    </source>
</reference>
<proteinExistence type="inferred from homology"/>
<dbReference type="Proteomes" id="UP000777438">
    <property type="component" value="Unassembled WGS sequence"/>
</dbReference>
<dbReference type="InterPro" id="IPR051601">
    <property type="entry name" value="Serine_prot/Carboxylest_S33"/>
</dbReference>